<dbReference type="EMBL" id="CP002363">
    <property type="protein sequence ID" value="ADV65096.1"/>
    <property type="molecule type" value="Genomic_DNA"/>
</dbReference>
<dbReference type="eggNOG" id="arCOG05990">
    <property type="taxonomic scope" value="Archaea"/>
</dbReference>
<gene>
    <name evidence="1" type="ordered locus">Desmu_0792</name>
</gene>
<keyword evidence="2" id="KW-1185">Reference proteome</keyword>
<sequence length="292" mass="31758">MRQRSVVFDGGVRVADLPFVKVEQGEVLAKTIYVYVGQLERSIINHAAIPPRRVILGSSGVVKAIETTSNDTSTVGKYLVVSPLSRYGVLAYNIDGLLANYSAVKPEHVLEELVEADPHIALKPLVAHGVELGLESEGTALIAGCNLVALSAALTLRESSTEPVMYCESSPRPVAQLGLSIARHMGNLPSRVDSVILTEPGVSIHYKLLKHVDPRKVIVSPFSLSTWIPVNPRVGKTVIVYLDSVRNSEPRLTDRILRELSGFVKRIEIDDVEKAVGLLPPQGLGFILVLRH</sequence>
<dbReference type="AlphaFoldDB" id="E8R9C0"/>
<evidence type="ECO:0000313" key="2">
    <source>
        <dbReference type="Proteomes" id="UP000001068"/>
    </source>
</evidence>
<organism evidence="1 2">
    <name type="scientific">Desulfurococcus mucosus (strain ATCC 35584 / DSM 2162 / JCM 9187 / O7/1)</name>
    <dbReference type="NCBI Taxonomy" id="765177"/>
    <lineage>
        <taxon>Archaea</taxon>
        <taxon>Thermoproteota</taxon>
        <taxon>Thermoprotei</taxon>
        <taxon>Desulfurococcales</taxon>
        <taxon>Desulfurococcaceae</taxon>
        <taxon>Desulfurococcus</taxon>
    </lineage>
</organism>
<dbReference type="KEGG" id="dmu:Desmu_0792"/>
<dbReference type="RefSeq" id="WP_013562318.1">
    <property type="nucleotide sequence ID" value="NC_014961.1"/>
</dbReference>
<dbReference type="HOGENOM" id="CLU_951892_0_0_2"/>
<proteinExistence type="predicted"/>
<dbReference type="Proteomes" id="UP000001068">
    <property type="component" value="Chromosome"/>
</dbReference>
<dbReference type="OrthoDB" id="18743at2157"/>
<dbReference type="STRING" id="765177.Desmu_0792"/>
<evidence type="ECO:0000313" key="1">
    <source>
        <dbReference type="EMBL" id="ADV65096.1"/>
    </source>
</evidence>
<dbReference type="GeneID" id="10153488"/>
<accession>E8R9C0</accession>
<protein>
    <recommendedName>
        <fullName evidence="3">Alcohol dehydrogenase GroES domain protein</fullName>
    </recommendedName>
</protein>
<reference evidence="1 2" key="2">
    <citation type="journal article" date="2011" name="Stand. Genomic Sci.">
        <title>Complete genome sequence of Desulfurococcus mucosus type strain (O7/1).</title>
        <authorList>
            <person name="Wirth R."/>
            <person name="Chertkov O."/>
            <person name="Held B."/>
            <person name="Lapidus A."/>
            <person name="Nolan M."/>
            <person name="Lucas S."/>
            <person name="Hammon N."/>
            <person name="Deshpande S."/>
            <person name="Cheng J.F."/>
            <person name="Tapia R."/>
            <person name="Han C."/>
            <person name="Goodwin L."/>
            <person name="Pitluck S."/>
            <person name="Liolios K."/>
            <person name="Ioanna P."/>
            <person name="Ivanova N."/>
            <person name="Mavromatis K."/>
            <person name="Mikhailova N."/>
            <person name="Pati A."/>
            <person name="Chen A."/>
            <person name="Palaniappan K."/>
            <person name="Land M."/>
            <person name="Hauser L."/>
            <person name="Chang Y.J."/>
            <person name="Jeffries C.D."/>
            <person name="Bilek Y."/>
            <person name="Hader T."/>
            <person name="Rohde M."/>
            <person name="Spring S."/>
            <person name="Sikorski J."/>
            <person name="Goker M."/>
            <person name="Woyke T."/>
            <person name="Bristow J."/>
            <person name="Eisen J.A."/>
            <person name="Markowitz V."/>
            <person name="Hugenholtz P."/>
            <person name="Kyrpides N.C."/>
            <person name="Klenk H.P."/>
        </authorList>
    </citation>
    <scope>NUCLEOTIDE SEQUENCE [LARGE SCALE GENOMIC DNA]</scope>
    <source>
        <strain evidence="2">ATCC 35584 / DSM 2162 / JCM 9187 / O7/1</strain>
    </source>
</reference>
<reference evidence="2" key="1">
    <citation type="submission" date="2010-11" db="EMBL/GenBank/DDBJ databases">
        <title>The complete genome of Desulfurococcus mucosus DSM 2162.</title>
        <authorList>
            <consortium name="US DOE Joint Genome Institute (JGI-PGF)"/>
            <person name="Lucas S."/>
            <person name="Copeland A."/>
            <person name="Lapidus A."/>
            <person name="Bruce D."/>
            <person name="Goodwin L."/>
            <person name="Pitluck S."/>
            <person name="Kyrpides N."/>
            <person name="Mavromatis K."/>
            <person name="Pagani I."/>
            <person name="Ivanova N."/>
            <person name="Ovchinnikova G."/>
            <person name="Chertkov O."/>
            <person name="Held B."/>
            <person name="Brettin T."/>
            <person name="Detter J.C."/>
            <person name="Tapia R."/>
            <person name="Han C."/>
            <person name="Land M."/>
            <person name="Hauser L."/>
            <person name="Markowitz V."/>
            <person name="Cheng J.-F."/>
            <person name="Hugenholtz P."/>
            <person name="Woyke T."/>
            <person name="Wu D."/>
            <person name="Wirth R."/>
            <person name="Bilek Y."/>
            <person name="Hader T."/>
            <person name="Klenk H.-P."/>
            <person name="Eisen J.A."/>
        </authorList>
    </citation>
    <scope>NUCLEOTIDE SEQUENCE [LARGE SCALE GENOMIC DNA]</scope>
    <source>
        <strain evidence="2">ATCC 35584 / DSM 2162 / JCM 9187 / O7/1</strain>
    </source>
</reference>
<evidence type="ECO:0008006" key="3">
    <source>
        <dbReference type="Google" id="ProtNLM"/>
    </source>
</evidence>
<name>E8R9C0_DESM0</name>